<evidence type="ECO:0000256" key="1">
    <source>
        <dbReference type="SAM" id="MobiDB-lite"/>
    </source>
</evidence>
<dbReference type="EMBL" id="GGEC01069497">
    <property type="protein sequence ID" value="MBX49981.1"/>
    <property type="molecule type" value="Transcribed_RNA"/>
</dbReference>
<organism evidence="2">
    <name type="scientific">Rhizophora mucronata</name>
    <name type="common">Asiatic mangrove</name>
    <dbReference type="NCBI Taxonomy" id="61149"/>
    <lineage>
        <taxon>Eukaryota</taxon>
        <taxon>Viridiplantae</taxon>
        <taxon>Streptophyta</taxon>
        <taxon>Embryophyta</taxon>
        <taxon>Tracheophyta</taxon>
        <taxon>Spermatophyta</taxon>
        <taxon>Magnoliopsida</taxon>
        <taxon>eudicotyledons</taxon>
        <taxon>Gunneridae</taxon>
        <taxon>Pentapetalae</taxon>
        <taxon>rosids</taxon>
        <taxon>fabids</taxon>
        <taxon>Malpighiales</taxon>
        <taxon>Rhizophoraceae</taxon>
        <taxon>Rhizophora</taxon>
    </lineage>
</organism>
<proteinExistence type="predicted"/>
<sequence>MTPATAMVAVRKSGSESDGTNRIKRSQNHGRYQASPWSQATPFHHMGLGSRQRCSMLLLLMLLSMIKQSYCSASP</sequence>
<dbReference type="AlphaFoldDB" id="A0A2P2P5T3"/>
<reference evidence="2" key="1">
    <citation type="submission" date="2018-02" db="EMBL/GenBank/DDBJ databases">
        <title>Rhizophora mucronata_Transcriptome.</title>
        <authorList>
            <person name="Meera S.P."/>
            <person name="Sreeshan A."/>
            <person name="Augustine A."/>
        </authorList>
    </citation>
    <scope>NUCLEOTIDE SEQUENCE</scope>
    <source>
        <tissue evidence="2">Leaf</tissue>
    </source>
</reference>
<feature type="region of interest" description="Disordered" evidence="1">
    <location>
        <begin position="1"/>
        <end position="37"/>
    </location>
</feature>
<accession>A0A2P2P5T3</accession>
<protein>
    <submittedName>
        <fullName evidence="2">Uncharacterized protein</fullName>
    </submittedName>
</protein>
<name>A0A2P2P5T3_RHIMU</name>
<evidence type="ECO:0000313" key="2">
    <source>
        <dbReference type="EMBL" id="MBX49981.1"/>
    </source>
</evidence>